<feature type="transmembrane region" description="Helical" evidence="1">
    <location>
        <begin position="99"/>
        <end position="117"/>
    </location>
</feature>
<keyword evidence="3" id="KW-1185">Reference proteome</keyword>
<feature type="transmembrane region" description="Helical" evidence="1">
    <location>
        <begin position="132"/>
        <end position="152"/>
    </location>
</feature>
<evidence type="ECO:0000256" key="1">
    <source>
        <dbReference type="SAM" id="Phobius"/>
    </source>
</evidence>
<name>A0A543B2L3_9ACTN</name>
<dbReference type="OrthoDB" id="3392476at2"/>
<dbReference type="Pfam" id="PF06197">
    <property type="entry name" value="DUF998"/>
    <property type="match status" value="1"/>
</dbReference>
<comment type="caution">
    <text evidence="2">The sequence shown here is derived from an EMBL/GenBank/DDBJ whole genome shotgun (WGS) entry which is preliminary data.</text>
</comment>
<evidence type="ECO:0000313" key="3">
    <source>
        <dbReference type="Proteomes" id="UP000317043"/>
    </source>
</evidence>
<proteinExistence type="predicted"/>
<gene>
    <name evidence="2" type="ORF">FB566_4672</name>
</gene>
<organism evidence="2 3">
    <name type="scientific">Stackebrandtia endophytica</name>
    <dbReference type="NCBI Taxonomy" id="1496996"/>
    <lineage>
        <taxon>Bacteria</taxon>
        <taxon>Bacillati</taxon>
        <taxon>Actinomycetota</taxon>
        <taxon>Actinomycetes</taxon>
        <taxon>Glycomycetales</taxon>
        <taxon>Glycomycetaceae</taxon>
        <taxon>Stackebrandtia</taxon>
    </lineage>
</organism>
<dbReference type="Proteomes" id="UP000317043">
    <property type="component" value="Unassembled WGS sequence"/>
</dbReference>
<feature type="transmembrane region" description="Helical" evidence="1">
    <location>
        <begin position="24"/>
        <end position="47"/>
    </location>
</feature>
<feature type="transmembrane region" description="Helical" evidence="1">
    <location>
        <begin position="164"/>
        <end position="188"/>
    </location>
</feature>
<feature type="transmembrane region" description="Helical" evidence="1">
    <location>
        <begin position="67"/>
        <end position="87"/>
    </location>
</feature>
<dbReference type="AlphaFoldDB" id="A0A543B2L3"/>
<sequence length="236" mass="25685">METSPRVNVDPLPPAVSTTDGRRLAMTGVAGVVSAVVIVGALDVWTIDWPRSPVTRTISEYAQGPLWWPFYAAVLLLAAGSLAILLAMVRQRLARPSSAGTVAVALWSLGLTFVVLFEKHDWSQGPSVSGYIHQLASLTAFVSLPVAGVLLARPWRRHDRWRIAARWTSWLGVASMLWFVPLLGAVALSLATEIAWWQLVPLGLTERALVLTEILVLFAMARWSMAAGTEANRPPS</sequence>
<dbReference type="InParanoid" id="A0A543B2L3"/>
<keyword evidence="1" id="KW-1133">Transmembrane helix</keyword>
<dbReference type="EMBL" id="VFOW01000001">
    <property type="protein sequence ID" value="TQL79071.1"/>
    <property type="molecule type" value="Genomic_DNA"/>
</dbReference>
<keyword evidence="1" id="KW-0812">Transmembrane</keyword>
<protein>
    <submittedName>
        <fullName evidence="2">Uncharacterized protein DUF998</fullName>
    </submittedName>
</protein>
<keyword evidence="1" id="KW-0472">Membrane</keyword>
<dbReference type="InterPro" id="IPR009339">
    <property type="entry name" value="DUF998"/>
</dbReference>
<reference evidence="2 3" key="1">
    <citation type="submission" date="2019-06" db="EMBL/GenBank/DDBJ databases">
        <title>Sequencing the genomes of 1000 actinobacteria strains.</title>
        <authorList>
            <person name="Klenk H.-P."/>
        </authorList>
    </citation>
    <scope>NUCLEOTIDE SEQUENCE [LARGE SCALE GENOMIC DNA]</scope>
    <source>
        <strain evidence="2 3">DSM 45928</strain>
    </source>
</reference>
<accession>A0A543B2L3</accession>
<dbReference type="RefSeq" id="WP_142044104.1">
    <property type="nucleotide sequence ID" value="NZ_JBHTGS010000002.1"/>
</dbReference>
<evidence type="ECO:0000313" key="2">
    <source>
        <dbReference type="EMBL" id="TQL79071.1"/>
    </source>
</evidence>